<accession>A0A2U3W2K3</accession>
<evidence type="ECO:0000256" key="1">
    <source>
        <dbReference type="ARBA" id="ARBA00022670"/>
    </source>
</evidence>
<dbReference type="KEGG" id="oro:101383301"/>
<sequence length="252" mass="28185">MQLLLLLVAFLLAPEIETGKIIGGHEPKPHSHPFMAFLRIQNPNKICGGFLVREDSVLTVAHCNGSSINVILGAHNIKRQERTQQVIPVRKAIHHPDYNPKYVFNDIMLLQLEKKAHLTAHVSPLRLPKRSAQVWPGTVCSVAGWGLLSVNSTSEARKLHEVELEVQRDKQCISCYKNLYDSTTQMCVGNPKKKKSSFKGDSGGPLVCNNVAQGIVSFGRPDGKPPRVYTRISSFLRWIERIMRCFSLQGPD</sequence>
<keyword evidence="3" id="KW-0378">Hydrolase</keyword>
<evidence type="ECO:0000256" key="2">
    <source>
        <dbReference type="ARBA" id="ARBA00022729"/>
    </source>
</evidence>
<evidence type="ECO:0000256" key="4">
    <source>
        <dbReference type="ARBA" id="ARBA00022825"/>
    </source>
</evidence>
<name>A0A2U3W2K3_ODORO</name>
<dbReference type="PRINTS" id="PR00722">
    <property type="entry name" value="CHYMOTRYPSIN"/>
</dbReference>
<evidence type="ECO:0000256" key="5">
    <source>
        <dbReference type="ARBA" id="ARBA00023145"/>
    </source>
</evidence>
<dbReference type="PROSITE" id="PS50240">
    <property type="entry name" value="TRYPSIN_DOM"/>
    <property type="match status" value="1"/>
</dbReference>
<gene>
    <name evidence="10" type="primary">LOC101383301</name>
</gene>
<dbReference type="InterPro" id="IPR001254">
    <property type="entry name" value="Trypsin_dom"/>
</dbReference>
<protein>
    <submittedName>
        <fullName evidence="10">Duodenase-1-like</fullName>
    </submittedName>
</protein>
<dbReference type="GO" id="GO:0006508">
    <property type="term" value="P:proteolysis"/>
    <property type="evidence" value="ECO:0007669"/>
    <property type="project" value="UniProtKB-KW"/>
</dbReference>
<keyword evidence="9" id="KW-1185">Reference proteome</keyword>
<evidence type="ECO:0000256" key="7">
    <source>
        <dbReference type="SAM" id="SignalP"/>
    </source>
</evidence>
<dbReference type="InterPro" id="IPR009003">
    <property type="entry name" value="Peptidase_S1_PA"/>
</dbReference>
<keyword evidence="6" id="KW-1015">Disulfide bond</keyword>
<dbReference type="Gene3D" id="2.40.10.10">
    <property type="entry name" value="Trypsin-like serine proteases"/>
    <property type="match status" value="2"/>
</dbReference>
<dbReference type="SMART" id="SM00020">
    <property type="entry name" value="Tryp_SPc"/>
    <property type="match status" value="1"/>
</dbReference>
<dbReference type="GO" id="GO:0005737">
    <property type="term" value="C:cytoplasm"/>
    <property type="evidence" value="ECO:0007669"/>
    <property type="project" value="TreeGrafter"/>
</dbReference>
<dbReference type="RefSeq" id="XP_004402208.1">
    <property type="nucleotide sequence ID" value="XM_004402151.1"/>
</dbReference>
<dbReference type="InterPro" id="IPR001314">
    <property type="entry name" value="Peptidase_S1A"/>
</dbReference>
<keyword evidence="1" id="KW-0645">Protease</keyword>
<dbReference type="InterPro" id="IPR033116">
    <property type="entry name" value="TRYPSIN_SER"/>
</dbReference>
<dbReference type="PANTHER" id="PTHR24271:SF58">
    <property type="entry name" value="DUODENASE-1"/>
    <property type="match status" value="1"/>
</dbReference>
<dbReference type="SUPFAM" id="SSF50494">
    <property type="entry name" value="Trypsin-like serine proteases"/>
    <property type="match status" value="1"/>
</dbReference>
<dbReference type="InParanoid" id="A0A2U3W2K3"/>
<feature type="chain" id="PRO_5015508293" evidence="7">
    <location>
        <begin position="19"/>
        <end position="252"/>
    </location>
</feature>
<evidence type="ECO:0000256" key="6">
    <source>
        <dbReference type="ARBA" id="ARBA00023157"/>
    </source>
</evidence>
<dbReference type="GO" id="GO:0004252">
    <property type="term" value="F:serine-type endopeptidase activity"/>
    <property type="evidence" value="ECO:0007669"/>
    <property type="project" value="InterPro"/>
</dbReference>
<dbReference type="Pfam" id="PF00089">
    <property type="entry name" value="Trypsin"/>
    <property type="match status" value="1"/>
</dbReference>
<feature type="signal peptide" evidence="7">
    <location>
        <begin position="1"/>
        <end position="18"/>
    </location>
</feature>
<keyword evidence="2 7" id="KW-0732">Signal</keyword>
<evidence type="ECO:0000256" key="3">
    <source>
        <dbReference type="ARBA" id="ARBA00022801"/>
    </source>
</evidence>
<evidence type="ECO:0000313" key="9">
    <source>
        <dbReference type="Proteomes" id="UP000245340"/>
    </source>
</evidence>
<keyword evidence="5" id="KW-0865">Zymogen</keyword>
<dbReference type="CDD" id="cd00190">
    <property type="entry name" value="Tryp_SPc"/>
    <property type="match status" value="1"/>
</dbReference>
<evidence type="ECO:0000259" key="8">
    <source>
        <dbReference type="PROSITE" id="PS50240"/>
    </source>
</evidence>
<dbReference type="PROSITE" id="PS00135">
    <property type="entry name" value="TRYPSIN_SER"/>
    <property type="match status" value="1"/>
</dbReference>
<dbReference type="InterPro" id="IPR043504">
    <property type="entry name" value="Peptidase_S1_PA_chymotrypsin"/>
</dbReference>
<feature type="domain" description="Peptidase S1" evidence="8">
    <location>
        <begin position="21"/>
        <end position="244"/>
    </location>
</feature>
<proteinExistence type="predicted"/>
<dbReference type="FunFam" id="2.40.10.10:FF:000014">
    <property type="entry name" value="Complement factor D"/>
    <property type="match status" value="1"/>
</dbReference>
<dbReference type="GeneID" id="101383301"/>
<dbReference type="PANTHER" id="PTHR24271">
    <property type="entry name" value="KALLIKREIN-RELATED"/>
    <property type="match status" value="1"/>
</dbReference>
<organism evidence="9 10">
    <name type="scientific">Odobenus rosmarus divergens</name>
    <name type="common">Pacific walrus</name>
    <dbReference type="NCBI Taxonomy" id="9708"/>
    <lineage>
        <taxon>Eukaryota</taxon>
        <taxon>Metazoa</taxon>
        <taxon>Chordata</taxon>
        <taxon>Craniata</taxon>
        <taxon>Vertebrata</taxon>
        <taxon>Euteleostomi</taxon>
        <taxon>Mammalia</taxon>
        <taxon>Eutheria</taxon>
        <taxon>Laurasiatheria</taxon>
        <taxon>Carnivora</taxon>
        <taxon>Caniformia</taxon>
        <taxon>Pinnipedia</taxon>
        <taxon>Odobenidae</taxon>
        <taxon>Odobenus</taxon>
    </lineage>
</organism>
<dbReference type="Proteomes" id="UP000245340">
    <property type="component" value="Unplaced"/>
</dbReference>
<dbReference type="STRING" id="9708.A0A2U3W2K3"/>
<reference evidence="10" key="1">
    <citation type="submission" date="2025-08" db="UniProtKB">
        <authorList>
            <consortium name="RefSeq"/>
        </authorList>
    </citation>
    <scope>IDENTIFICATION</scope>
</reference>
<dbReference type="OrthoDB" id="5565075at2759"/>
<keyword evidence="4" id="KW-0720">Serine protease</keyword>
<evidence type="ECO:0000313" key="10">
    <source>
        <dbReference type="RefSeq" id="XP_004402208.1"/>
    </source>
</evidence>
<dbReference type="AlphaFoldDB" id="A0A2U3W2K3"/>